<evidence type="ECO:0000313" key="1">
    <source>
        <dbReference type="EMBL" id="PNR54369.1"/>
    </source>
</evidence>
<sequence>MVLTDTPTHIPMHTKRKFELCTGGLIFGDGGHRVVWHRSVSPNQSNNWVFARLLSNSRHRIPHSLRSSTVPQSRSCIFPPRHLVQFRFGSL</sequence>
<dbReference type="AlphaFoldDB" id="A0A2K1KKR7"/>
<gene>
    <name evidence="1" type="ORF">PHYPA_008046</name>
</gene>
<dbReference type="InParanoid" id="A0A2K1KKR7"/>
<proteinExistence type="predicted"/>
<organism evidence="1">
    <name type="scientific">Physcomitrium patens</name>
    <name type="common">Spreading-leaved earth moss</name>
    <name type="synonym">Physcomitrella patens</name>
    <dbReference type="NCBI Taxonomy" id="3218"/>
    <lineage>
        <taxon>Eukaryota</taxon>
        <taxon>Viridiplantae</taxon>
        <taxon>Streptophyta</taxon>
        <taxon>Embryophyta</taxon>
        <taxon>Bryophyta</taxon>
        <taxon>Bryophytina</taxon>
        <taxon>Bryopsida</taxon>
        <taxon>Funariidae</taxon>
        <taxon>Funariales</taxon>
        <taxon>Funariaceae</taxon>
        <taxon>Physcomitrium</taxon>
    </lineage>
</organism>
<evidence type="ECO:0000313" key="3">
    <source>
        <dbReference type="Proteomes" id="UP000006727"/>
    </source>
</evidence>
<protein>
    <submittedName>
        <fullName evidence="1 2">Uncharacterized protein</fullName>
    </submittedName>
</protein>
<dbReference type="Gramene" id="Pp3c5_22900V3.1">
    <property type="protein sequence ID" value="Pp3c5_22900V3.1"/>
    <property type="gene ID" value="Pp3c5_22900"/>
</dbReference>
<keyword evidence="3" id="KW-1185">Reference proteome</keyword>
<dbReference type="EnsemblPlants" id="Pp3c5_22900V3.1">
    <property type="protein sequence ID" value="Pp3c5_22900V3.1"/>
    <property type="gene ID" value="Pp3c5_22900"/>
</dbReference>
<dbReference type="EMBL" id="ABEU02000005">
    <property type="protein sequence ID" value="PNR54369.1"/>
    <property type="molecule type" value="Genomic_DNA"/>
</dbReference>
<dbReference type="EnsemblPlants" id="Pp3c5_22900V3.2">
    <property type="protein sequence ID" value="Pp3c5_22900V3.2"/>
    <property type="gene ID" value="Pp3c5_22900"/>
</dbReference>
<reference evidence="1 3" key="2">
    <citation type="journal article" date="2018" name="Plant J.">
        <title>The Physcomitrella patens chromosome-scale assembly reveals moss genome structure and evolution.</title>
        <authorList>
            <person name="Lang D."/>
            <person name="Ullrich K.K."/>
            <person name="Murat F."/>
            <person name="Fuchs J."/>
            <person name="Jenkins J."/>
            <person name="Haas F.B."/>
            <person name="Piednoel M."/>
            <person name="Gundlach H."/>
            <person name="Van Bel M."/>
            <person name="Meyberg R."/>
            <person name="Vives C."/>
            <person name="Morata J."/>
            <person name="Symeonidi A."/>
            <person name="Hiss M."/>
            <person name="Muchero W."/>
            <person name="Kamisugi Y."/>
            <person name="Saleh O."/>
            <person name="Blanc G."/>
            <person name="Decker E.L."/>
            <person name="van Gessel N."/>
            <person name="Grimwood J."/>
            <person name="Hayes R.D."/>
            <person name="Graham S.W."/>
            <person name="Gunter L.E."/>
            <person name="McDaniel S.F."/>
            <person name="Hoernstein S.N.W."/>
            <person name="Larsson A."/>
            <person name="Li F.W."/>
            <person name="Perroud P.F."/>
            <person name="Phillips J."/>
            <person name="Ranjan P."/>
            <person name="Rokshar D.S."/>
            <person name="Rothfels C.J."/>
            <person name="Schneider L."/>
            <person name="Shu S."/>
            <person name="Stevenson D.W."/>
            <person name="Thummler F."/>
            <person name="Tillich M."/>
            <person name="Villarreal Aguilar J.C."/>
            <person name="Widiez T."/>
            <person name="Wong G.K."/>
            <person name="Wymore A."/>
            <person name="Zhang Y."/>
            <person name="Zimmer A.D."/>
            <person name="Quatrano R.S."/>
            <person name="Mayer K.F.X."/>
            <person name="Goodstein D."/>
            <person name="Casacuberta J.M."/>
            <person name="Vandepoele K."/>
            <person name="Reski R."/>
            <person name="Cuming A.C."/>
            <person name="Tuskan G.A."/>
            <person name="Maumus F."/>
            <person name="Salse J."/>
            <person name="Schmutz J."/>
            <person name="Rensing S.A."/>
        </authorList>
    </citation>
    <scope>NUCLEOTIDE SEQUENCE [LARGE SCALE GENOMIC DNA]</scope>
    <source>
        <strain evidence="2 3">cv. Gransden 2004</strain>
    </source>
</reference>
<dbReference type="PaxDb" id="3218-PP1S23_93V6.1"/>
<reference evidence="1 3" key="1">
    <citation type="journal article" date="2008" name="Science">
        <title>The Physcomitrella genome reveals evolutionary insights into the conquest of land by plants.</title>
        <authorList>
            <person name="Rensing S."/>
            <person name="Lang D."/>
            <person name="Zimmer A."/>
            <person name="Terry A."/>
            <person name="Salamov A."/>
            <person name="Shapiro H."/>
            <person name="Nishiyama T."/>
            <person name="Perroud P.-F."/>
            <person name="Lindquist E."/>
            <person name="Kamisugi Y."/>
            <person name="Tanahashi T."/>
            <person name="Sakakibara K."/>
            <person name="Fujita T."/>
            <person name="Oishi K."/>
            <person name="Shin-I T."/>
            <person name="Kuroki Y."/>
            <person name="Toyoda A."/>
            <person name="Suzuki Y."/>
            <person name="Hashimoto A."/>
            <person name="Yamaguchi K."/>
            <person name="Sugano A."/>
            <person name="Kohara Y."/>
            <person name="Fujiyama A."/>
            <person name="Anterola A."/>
            <person name="Aoki S."/>
            <person name="Ashton N."/>
            <person name="Barbazuk W.B."/>
            <person name="Barker E."/>
            <person name="Bennetzen J."/>
            <person name="Bezanilla M."/>
            <person name="Blankenship R."/>
            <person name="Cho S.H."/>
            <person name="Dutcher S."/>
            <person name="Estelle M."/>
            <person name="Fawcett J.A."/>
            <person name="Gundlach H."/>
            <person name="Hanada K."/>
            <person name="Heyl A."/>
            <person name="Hicks K.A."/>
            <person name="Hugh J."/>
            <person name="Lohr M."/>
            <person name="Mayer K."/>
            <person name="Melkozernov A."/>
            <person name="Murata T."/>
            <person name="Nelson D."/>
            <person name="Pils B."/>
            <person name="Prigge M."/>
            <person name="Reiss B."/>
            <person name="Renner T."/>
            <person name="Rombauts S."/>
            <person name="Rushton P."/>
            <person name="Sanderfoot A."/>
            <person name="Schween G."/>
            <person name="Shiu S.-H."/>
            <person name="Stueber K."/>
            <person name="Theodoulou F.L."/>
            <person name="Tu H."/>
            <person name="Van de Peer Y."/>
            <person name="Verrier P.J."/>
            <person name="Waters E."/>
            <person name="Wood A."/>
            <person name="Yang L."/>
            <person name="Cove D."/>
            <person name="Cuming A."/>
            <person name="Hasebe M."/>
            <person name="Lucas S."/>
            <person name="Mishler D.B."/>
            <person name="Reski R."/>
            <person name="Grigoriev I."/>
            <person name="Quatrano R.S."/>
            <person name="Boore J.L."/>
        </authorList>
    </citation>
    <scope>NUCLEOTIDE SEQUENCE [LARGE SCALE GENOMIC DNA]</scope>
    <source>
        <strain evidence="2 3">cv. Gransden 2004</strain>
    </source>
</reference>
<accession>A0A2K1KKR7</accession>
<dbReference type="Proteomes" id="UP000006727">
    <property type="component" value="Chromosome 5"/>
</dbReference>
<reference evidence="2" key="3">
    <citation type="submission" date="2020-12" db="UniProtKB">
        <authorList>
            <consortium name="EnsemblPlants"/>
        </authorList>
    </citation>
    <scope>IDENTIFICATION</scope>
</reference>
<name>A0A2K1KKR7_PHYPA</name>
<dbReference type="Gramene" id="Pp3c5_22900V3.2">
    <property type="protein sequence ID" value="Pp3c5_22900V3.2"/>
    <property type="gene ID" value="Pp3c5_22900"/>
</dbReference>
<evidence type="ECO:0000313" key="2">
    <source>
        <dbReference type="EnsemblPlants" id="Pp3c5_22900V3.1"/>
    </source>
</evidence>